<dbReference type="PANTHER" id="PTHR23023">
    <property type="entry name" value="DIMETHYLANILINE MONOOXYGENASE"/>
    <property type="match status" value="1"/>
</dbReference>
<keyword evidence="4" id="KW-0560">Oxidoreductase</keyword>
<protein>
    <recommendedName>
        <fullName evidence="8">L-ornithine N(5)-oxygenase</fullName>
    </recommendedName>
</protein>
<dbReference type="AlphaFoldDB" id="A0A177F9G8"/>
<evidence type="ECO:0000313" key="7">
    <source>
        <dbReference type="Proteomes" id="UP000077002"/>
    </source>
</evidence>
<comment type="caution">
    <text evidence="6">The sequence shown here is derived from an EMBL/GenBank/DDBJ whole genome shotgun (WGS) entry which is preliminary data.</text>
</comment>
<feature type="region of interest" description="Disordered" evidence="5">
    <location>
        <begin position="562"/>
        <end position="591"/>
    </location>
</feature>
<dbReference type="SUPFAM" id="SSF51971">
    <property type="entry name" value="Nucleotide-binding domain"/>
    <property type="match status" value="1"/>
</dbReference>
<dbReference type="Pfam" id="PF00743">
    <property type="entry name" value="FMO-like"/>
    <property type="match status" value="1"/>
</dbReference>
<dbReference type="Gene3D" id="3.50.50.60">
    <property type="entry name" value="FAD/NAD(P)-binding domain"/>
    <property type="match status" value="1"/>
</dbReference>
<feature type="compositionally biased region" description="Basic and acidic residues" evidence="5">
    <location>
        <begin position="562"/>
        <end position="574"/>
    </location>
</feature>
<dbReference type="OrthoDB" id="2915840at2759"/>
<keyword evidence="3" id="KW-0274">FAD</keyword>
<keyword evidence="2" id="KW-0285">Flavoprotein</keyword>
<name>A0A177F9G8_9EURO</name>
<sequence>MAKTYSEVCPHASLLILDSAQSIGGTWAKERLYPGLKTNNIIGSYEFGDFPMTPERFGVKPGQHIPGAVVHEYLCQFAEQFRLVPCLRLQTKVESAELQETGQWLLRVRGQAEDDEAKCLEADRLVVATGLTSEPYIPQYAGIESFRGNFLHSRQMRDRANDVETSKEVVVVGANKSAWDVCYSAARAGAHVNMVIRPQGGGPSWVWPVMFSPFKLSIQRMATTRFFTLFEPCIWAEGSGFNLARRILHRTWLGRQLVKLFWKILSNPVLSANGYHKYPELKKLKPWASMFWMGNSLGVHNYETNWFELVKRGSITVHLADVKSLAGDEVHLSNGDIIHADTFVCCTGWKVAPPIKFMPPSVAAQLGLPGQEQDGIECLVKQADEEIFRFIPGLRKGPRKVLPDGLPSINVSRETLTHSPYRLYRFMVPSAKPFLDQRNIAFIGAHLALNAITVAQAQALWITAFFQQQIPSLNDSTVNYQDIEYQTILQTEYCRLRHPPSGGGAGEKCPDLAFDGLLYTDLLLRDIGIVNFRKSSLWEELFDRYLPKDYTGMTKVLIDRRRSDQQNPLKDHQMKAKQSVAMNTPDRPVDR</sequence>
<accession>A0A177F9G8</accession>
<dbReference type="InterPro" id="IPR020946">
    <property type="entry name" value="Flavin_mOase-like"/>
</dbReference>
<evidence type="ECO:0000313" key="6">
    <source>
        <dbReference type="EMBL" id="OAG39849.1"/>
    </source>
</evidence>
<dbReference type="InterPro" id="IPR050346">
    <property type="entry name" value="FMO-like"/>
</dbReference>
<evidence type="ECO:0000256" key="5">
    <source>
        <dbReference type="SAM" id="MobiDB-lite"/>
    </source>
</evidence>
<dbReference type="InterPro" id="IPR036188">
    <property type="entry name" value="FAD/NAD-bd_sf"/>
</dbReference>
<evidence type="ECO:0000256" key="4">
    <source>
        <dbReference type="ARBA" id="ARBA00023002"/>
    </source>
</evidence>
<keyword evidence="7" id="KW-1185">Reference proteome</keyword>
<dbReference type="GO" id="GO:0050661">
    <property type="term" value="F:NADP binding"/>
    <property type="evidence" value="ECO:0007669"/>
    <property type="project" value="InterPro"/>
</dbReference>
<dbReference type="GeneID" id="34601079"/>
<dbReference type="EMBL" id="LVKK01000039">
    <property type="protein sequence ID" value="OAG39849.1"/>
    <property type="molecule type" value="Genomic_DNA"/>
</dbReference>
<evidence type="ECO:0000256" key="3">
    <source>
        <dbReference type="ARBA" id="ARBA00022827"/>
    </source>
</evidence>
<evidence type="ECO:0000256" key="2">
    <source>
        <dbReference type="ARBA" id="ARBA00022630"/>
    </source>
</evidence>
<dbReference type="RefSeq" id="XP_022511801.1">
    <property type="nucleotide sequence ID" value="XM_022655881.1"/>
</dbReference>
<dbReference type="GO" id="GO:0004499">
    <property type="term" value="F:N,N-dimethylaniline monooxygenase activity"/>
    <property type="evidence" value="ECO:0007669"/>
    <property type="project" value="InterPro"/>
</dbReference>
<gene>
    <name evidence="6" type="ORF">AYO21_05915</name>
</gene>
<reference evidence="6 7" key="1">
    <citation type="submission" date="2016-03" db="EMBL/GenBank/DDBJ databases">
        <title>Draft genome sequence of the Fonsecaea monophora CBS 269.37.</title>
        <authorList>
            <person name="Bombassaro A."/>
            <person name="Vinicius W.A."/>
            <person name="De Hoog S."/>
            <person name="Sun J."/>
            <person name="Souza E.M."/>
            <person name="Raittz R.T."/>
            <person name="Costa F."/>
            <person name="Leao A.C."/>
            <person name="Tadra-Sfeir M.Z."/>
            <person name="Baura V."/>
            <person name="Balsanelli E."/>
            <person name="Pedrosa F.O."/>
            <person name="Moreno L.F."/>
            <person name="Steffens M.B."/>
            <person name="Xi L."/>
            <person name="Bocca A.L."/>
            <person name="Felipe M.S."/>
            <person name="Teixeira M."/>
            <person name="Telles Filho F.Q."/>
            <person name="Azevedo C.M."/>
            <person name="Gomes R."/>
            <person name="Vicente V.A."/>
        </authorList>
    </citation>
    <scope>NUCLEOTIDE SEQUENCE [LARGE SCALE GENOMIC DNA]</scope>
    <source>
        <strain evidence="6 7">CBS 269.37</strain>
    </source>
</reference>
<evidence type="ECO:0008006" key="8">
    <source>
        <dbReference type="Google" id="ProtNLM"/>
    </source>
</evidence>
<comment type="similarity">
    <text evidence="1">Belongs to the FMO family.</text>
</comment>
<evidence type="ECO:0000256" key="1">
    <source>
        <dbReference type="ARBA" id="ARBA00009183"/>
    </source>
</evidence>
<organism evidence="6 7">
    <name type="scientific">Fonsecaea monophora</name>
    <dbReference type="NCBI Taxonomy" id="254056"/>
    <lineage>
        <taxon>Eukaryota</taxon>
        <taxon>Fungi</taxon>
        <taxon>Dikarya</taxon>
        <taxon>Ascomycota</taxon>
        <taxon>Pezizomycotina</taxon>
        <taxon>Eurotiomycetes</taxon>
        <taxon>Chaetothyriomycetidae</taxon>
        <taxon>Chaetothyriales</taxon>
        <taxon>Herpotrichiellaceae</taxon>
        <taxon>Fonsecaea</taxon>
    </lineage>
</organism>
<proteinExistence type="inferred from homology"/>
<dbReference type="SUPFAM" id="SSF51905">
    <property type="entry name" value="FAD/NAD(P)-binding domain"/>
    <property type="match status" value="1"/>
</dbReference>
<dbReference type="GO" id="GO:0050660">
    <property type="term" value="F:flavin adenine dinucleotide binding"/>
    <property type="evidence" value="ECO:0007669"/>
    <property type="project" value="InterPro"/>
</dbReference>
<dbReference type="Proteomes" id="UP000077002">
    <property type="component" value="Unassembled WGS sequence"/>
</dbReference>